<dbReference type="InterPro" id="IPR036430">
    <property type="entry name" value="RNase_T2-like_sf"/>
</dbReference>
<dbReference type="Pfam" id="PF06840">
    <property type="entry name" value="PDC10_C"/>
    <property type="match status" value="1"/>
</dbReference>
<gene>
    <name evidence="9" type="ORF">RDWZM_001539</name>
</gene>
<evidence type="ECO:0000256" key="5">
    <source>
        <dbReference type="PIRSR" id="PIRSR633697-1"/>
    </source>
</evidence>
<dbReference type="PANTHER" id="PTHR11240:SF22">
    <property type="entry name" value="RIBONUCLEASE T2"/>
    <property type="match status" value="1"/>
</dbReference>
<dbReference type="GO" id="GO:0005576">
    <property type="term" value="C:extracellular region"/>
    <property type="evidence" value="ECO:0007669"/>
    <property type="project" value="TreeGrafter"/>
</dbReference>
<dbReference type="PROSITE" id="PS00530">
    <property type="entry name" value="RNASE_T2_1"/>
    <property type="match status" value="1"/>
</dbReference>
<sequence length="478" mass="55814">MSVTNVNNARFIWPLLIRPIMDRIFKRNPQAARVLTVALGNAENNNPGLLLELVKELIHDDPLAFFMSSLNECLLRAQRIQSDSTNGEQSCKPPNDPLLRQTFDMKKLFARIPDDVNNRSTFLQTIKEIASAIKKTLDCIDRIRNKYPSLEQYKRQLVKDSKHFSQTLKDYFKGEVVAEHLFISAVQLIYDVNLVEKFYIKLMSSIQYPVLSPNNETRIYYLDETTPLVNRYQFYVYRDNETFLGILRRALGRILIALCLGFSFIILLFWFMQIMSINEDSNTYFLFTKRWPAAECKDSSKCIANIDQYNRWLIHGLWPEFTNNTWDQYCSKNLFNETKVEALKSDLLKNWPNLLHGKSDNSLWAHEWNKHGTCSKLSQFDYFARTLSLHNRLNVDQWLSDAGILPSTSRMYSLSEFKNAIGSHIDNADVAFNCDRHNGEYYLKEIYLCISFEDTKTLVPCTVESTCYNSFYYIPMKS</sequence>
<evidence type="ECO:0000313" key="9">
    <source>
        <dbReference type="EMBL" id="KAJ6222994.1"/>
    </source>
</evidence>
<comment type="subcellular location">
    <subcellularLocation>
        <location evidence="1">Cytoplasm</location>
    </subcellularLocation>
</comment>
<dbReference type="GO" id="GO:0033897">
    <property type="term" value="F:ribonuclease T2 activity"/>
    <property type="evidence" value="ECO:0007669"/>
    <property type="project" value="InterPro"/>
</dbReference>
<keyword evidence="4" id="KW-1015">Disulfide bond</keyword>
<evidence type="ECO:0000256" key="1">
    <source>
        <dbReference type="ARBA" id="ARBA00004496"/>
    </source>
</evidence>
<evidence type="ECO:0000256" key="6">
    <source>
        <dbReference type="RuleBase" id="RU004328"/>
    </source>
</evidence>
<evidence type="ECO:0000256" key="7">
    <source>
        <dbReference type="SAM" id="Phobius"/>
    </source>
</evidence>
<comment type="similarity">
    <text evidence="2 6">Belongs to the RNase T2 family.</text>
</comment>
<feature type="transmembrane region" description="Helical" evidence="7">
    <location>
        <begin position="254"/>
        <end position="272"/>
    </location>
</feature>
<dbReference type="AlphaFoldDB" id="A0A9Q0MCL7"/>
<dbReference type="GO" id="GO:0006401">
    <property type="term" value="P:RNA catabolic process"/>
    <property type="evidence" value="ECO:0007669"/>
    <property type="project" value="TreeGrafter"/>
</dbReference>
<accession>A0A9Q0MCL7</accession>
<feature type="active site" evidence="5">
    <location>
        <position position="367"/>
    </location>
</feature>
<feature type="domain" description="Programmed cell death protein 10 dimerisation" evidence="8">
    <location>
        <begin position="11"/>
        <end position="60"/>
    </location>
</feature>
<comment type="caution">
    <text evidence="9">The sequence shown here is derived from an EMBL/GenBank/DDBJ whole genome shotgun (WGS) entry which is preliminary data.</text>
</comment>
<dbReference type="Gene3D" id="3.90.730.10">
    <property type="entry name" value="Ribonuclease T2-like"/>
    <property type="match status" value="1"/>
</dbReference>
<name>A0A9Q0MCL7_BLOTA</name>
<dbReference type="Gene3D" id="1.20.120.1950">
    <property type="match status" value="1"/>
</dbReference>
<dbReference type="InterPro" id="IPR001568">
    <property type="entry name" value="RNase_T2-like"/>
</dbReference>
<keyword evidence="10" id="KW-1185">Reference proteome</keyword>
<dbReference type="InterPro" id="IPR048288">
    <property type="entry name" value="PDCD10_N"/>
</dbReference>
<dbReference type="GO" id="GO:0003723">
    <property type="term" value="F:RNA binding"/>
    <property type="evidence" value="ECO:0007669"/>
    <property type="project" value="InterPro"/>
</dbReference>
<evidence type="ECO:0000256" key="3">
    <source>
        <dbReference type="ARBA" id="ARBA00022490"/>
    </source>
</evidence>
<keyword evidence="3" id="KW-0963">Cytoplasm</keyword>
<dbReference type="InterPro" id="IPR033697">
    <property type="entry name" value="Ribonuclease_T2_eukaryotic"/>
</dbReference>
<dbReference type="EMBL" id="JAPWDV010000001">
    <property type="protein sequence ID" value="KAJ6222994.1"/>
    <property type="molecule type" value="Genomic_DNA"/>
</dbReference>
<feature type="active site" evidence="5">
    <location>
        <position position="315"/>
    </location>
</feature>
<dbReference type="GO" id="GO:0005737">
    <property type="term" value="C:cytoplasm"/>
    <property type="evidence" value="ECO:0007669"/>
    <property type="project" value="UniProtKB-SubCell"/>
</dbReference>
<reference evidence="9" key="1">
    <citation type="submission" date="2022-12" db="EMBL/GenBank/DDBJ databases">
        <title>Genome assemblies of Blomia tropicalis.</title>
        <authorList>
            <person name="Cui Y."/>
        </authorList>
    </citation>
    <scope>NUCLEOTIDE SEQUENCE</scope>
    <source>
        <tissue evidence="9">Adult mites</tissue>
    </source>
</reference>
<dbReference type="InterPro" id="IPR018188">
    <property type="entry name" value="RNase_T2_His_AS_1"/>
</dbReference>
<dbReference type="InterPro" id="IPR033130">
    <property type="entry name" value="RNase_T2_His_AS_2"/>
</dbReference>
<protein>
    <recommendedName>
        <fullName evidence="8">Programmed cell death protein 10 dimerisation domain-containing protein</fullName>
    </recommendedName>
</protein>
<proteinExistence type="inferred from homology"/>
<dbReference type="InterPro" id="IPR053750">
    <property type="entry name" value="PDCD10_Homolog"/>
</dbReference>
<dbReference type="Proteomes" id="UP001142055">
    <property type="component" value="Chromosome 1"/>
</dbReference>
<evidence type="ECO:0000259" key="8">
    <source>
        <dbReference type="Pfam" id="PF20929"/>
    </source>
</evidence>
<keyword evidence="7" id="KW-0812">Transmembrane</keyword>
<feature type="active site" evidence="5">
    <location>
        <position position="371"/>
    </location>
</feature>
<organism evidence="9 10">
    <name type="scientific">Blomia tropicalis</name>
    <name type="common">Mite</name>
    <dbReference type="NCBI Taxonomy" id="40697"/>
    <lineage>
        <taxon>Eukaryota</taxon>
        <taxon>Metazoa</taxon>
        <taxon>Ecdysozoa</taxon>
        <taxon>Arthropoda</taxon>
        <taxon>Chelicerata</taxon>
        <taxon>Arachnida</taxon>
        <taxon>Acari</taxon>
        <taxon>Acariformes</taxon>
        <taxon>Sarcoptiformes</taxon>
        <taxon>Astigmata</taxon>
        <taxon>Glycyphagoidea</taxon>
        <taxon>Echimyopodidae</taxon>
        <taxon>Blomia</taxon>
    </lineage>
</organism>
<evidence type="ECO:0000256" key="2">
    <source>
        <dbReference type="ARBA" id="ARBA00007469"/>
    </source>
</evidence>
<dbReference type="PROSITE" id="PS00531">
    <property type="entry name" value="RNASE_T2_2"/>
    <property type="match status" value="1"/>
</dbReference>
<dbReference type="PANTHER" id="PTHR11240">
    <property type="entry name" value="RIBONUCLEASE T2"/>
    <property type="match status" value="1"/>
</dbReference>
<keyword evidence="7" id="KW-1133">Transmembrane helix</keyword>
<dbReference type="SUPFAM" id="SSF55895">
    <property type="entry name" value="Ribonuclease Rh-like"/>
    <property type="match status" value="1"/>
</dbReference>
<evidence type="ECO:0000256" key="4">
    <source>
        <dbReference type="ARBA" id="ARBA00023157"/>
    </source>
</evidence>
<dbReference type="Pfam" id="PF20929">
    <property type="entry name" value="PDCD10_N"/>
    <property type="match status" value="1"/>
</dbReference>
<evidence type="ECO:0000313" key="10">
    <source>
        <dbReference type="Proteomes" id="UP001142055"/>
    </source>
</evidence>
<dbReference type="Pfam" id="PF00445">
    <property type="entry name" value="Ribonuclease_T2"/>
    <property type="match status" value="1"/>
</dbReference>
<keyword evidence="7" id="KW-0472">Membrane</keyword>
<dbReference type="CDD" id="cd01061">
    <property type="entry name" value="RNase_T2_euk"/>
    <property type="match status" value="1"/>
</dbReference>